<comment type="catalytic activity">
    <reaction evidence="1 5 6">
        <text>[protein]-peptidylproline (omega=180) = [protein]-peptidylproline (omega=0)</text>
        <dbReference type="Rhea" id="RHEA:16237"/>
        <dbReference type="Rhea" id="RHEA-COMP:10747"/>
        <dbReference type="Rhea" id="RHEA-COMP:10748"/>
        <dbReference type="ChEBI" id="CHEBI:83833"/>
        <dbReference type="ChEBI" id="CHEBI:83834"/>
        <dbReference type="EC" id="5.2.1.8"/>
    </reaction>
</comment>
<keyword evidence="3 5" id="KW-0697">Rotamase</keyword>
<keyword evidence="7" id="KW-0732">Signal</keyword>
<comment type="caution">
    <text evidence="9">The sequence shown here is derived from an EMBL/GenBank/DDBJ whole genome shotgun (WGS) entry which is preliminary data.</text>
</comment>
<dbReference type="InterPro" id="IPR001179">
    <property type="entry name" value="PPIase_FKBP_dom"/>
</dbReference>
<comment type="similarity">
    <text evidence="2 6">Belongs to the FKBP-type PPIase family.</text>
</comment>
<evidence type="ECO:0000256" key="7">
    <source>
        <dbReference type="SAM" id="SignalP"/>
    </source>
</evidence>
<dbReference type="PROSITE" id="PS50059">
    <property type="entry name" value="FKBP_PPIASE"/>
    <property type="match status" value="1"/>
</dbReference>
<dbReference type="Proteomes" id="UP000005801">
    <property type="component" value="Unassembled WGS sequence"/>
</dbReference>
<evidence type="ECO:0000256" key="3">
    <source>
        <dbReference type="ARBA" id="ARBA00023110"/>
    </source>
</evidence>
<dbReference type="EC" id="5.2.1.8" evidence="6"/>
<dbReference type="Gene3D" id="3.10.50.40">
    <property type="match status" value="1"/>
</dbReference>
<dbReference type="RefSeq" id="WP_006969651.1">
    <property type="nucleotide sequence ID" value="NZ_ABCS01000005.1"/>
</dbReference>
<evidence type="ECO:0000313" key="9">
    <source>
        <dbReference type="EMBL" id="EDM81107.1"/>
    </source>
</evidence>
<dbReference type="STRING" id="391625.PPSIR1_29865"/>
<evidence type="ECO:0000313" key="10">
    <source>
        <dbReference type="Proteomes" id="UP000005801"/>
    </source>
</evidence>
<keyword evidence="4 5" id="KW-0413">Isomerase</keyword>
<accession>A6FYV2</accession>
<dbReference type="InterPro" id="IPR046357">
    <property type="entry name" value="PPIase_dom_sf"/>
</dbReference>
<evidence type="ECO:0000256" key="2">
    <source>
        <dbReference type="ARBA" id="ARBA00006577"/>
    </source>
</evidence>
<name>A6FYV2_9BACT</name>
<dbReference type="Pfam" id="PF00254">
    <property type="entry name" value="FKBP_C"/>
    <property type="match status" value="1"/>
</dbReference>
<gene>
    <name evidence="9" type="ORF">PPSIR1_29865</name>
</gene>
<dbReference type="PANTHER" id="PTHR43811:SF19">
    <property type="entry name" value="39 KDA FK506-BINDING NUCLEAR PROTEIN"/>
    <property type="match status" value="1"/>
</dbReference>
<dbReference type="GO" id="GO:0003755">
    <property type="term" value="F:peptidyl-prolyl cis-trans isomerase activity"/>
    <property type="evidence" value="ECO:0007669"/>
    <property type="project" value="UniProtKB-UniRule"/>
</dbReference>
<evidence type="ECO:0000256" key="6">
    <source>
        <dbReference type="RuleBase" id="RU003915"/>
    </source>
</evidence>
<organism evidence="9 10">
    <name type="scientific">Plesiocystis pacifica SIR-1</name>
    <dbReference type="NCBI Taxonomy" id="391625"/>
    <lineage>
        <taxon>Bacteria</taxon>
        <taxon>Pseudomonadati</taxon>
        <taxon>Myxococcota</taxon>
        <taxon>Polyangia</taxon>
        <taxon>Nannocystales</taxon>
        <taxon>Nannocystaceae</taxon>
        <taxon>Plesiocystis</taxon>
    </lineage>
</organism>
<dbReference type="OrthoDB" id="9812109at2"/>
<evidence type="ECO:0000259" key="8">
    <source>
        <dbReference type="PROSITE" id="PS50059"/>
    </source>
</evidence>
<feature type="chain" id="PRO_5002694919" description="Peptidyl-prolyl cis-trans isomerase" evidence="7">
    <location>
        <begin position="30"/>
        <end position="170"/>
    </location>
</feature>
<dbReference type="PROSITE" id="PS51257">
    <property type="entry name" value="PROKAR_LIPOPROTEIN"/>
    <property type="match status" value="1"/>
</dbReference>
<evidence type="ECO:0000256" key="4">
    <source>
        <dbReference type="ARBA" id="ARBA00023235"/>
    </source>
</evidence>
<proteinExistence type="inferred from homology"/>
<feature type="domain" description="PPIase FKBP-type" evidence="8">
    <location>
        <begin position="80"/>
        <end position="170"/>
    </location>
</feature>
<reference evidence="9 10" key="1">
    <citation type="submission" date="2007-06" db="EMBL/GenBank/DDBJ databases">
        <authorList>
            <person name="Shimkets L."/>
            <person name="Ferriera S."/>
            <person name="Johnson J."/>
            <person name="Kravitz S."/>
            <person name="Beeson K."/>
            <person name="Sutton G."/>
            <person name="Rogers Y.-H."/>
            <person name="Friedman R."/>
            <person name="Frazier M."/>
            <person name="Venter J.C."/>
        </authorList>
    </citation>
    <scope>NUCLEOTIDE SEQUENCE [LARGE SCALE GENOMIC DNA]</scope>
    <source>
        <strain evidence="9 10">SIR-1</strain>
    </source>
</reference>
<evidence type="ECO:0000256" key="5">
    <source>
        <dbReference type="PROSITE-ProRule" id="PRU00277"/>
    </source>
</evidence>
<dbReference type="eggNOG" id="COG0545">
    <property type="taxonomic scope" value="Bacteria"/>
</dbReference>
<feature type="signal peptide" evidence="7">
    <location>
        <begin position="1"/>
        <end position="29"/>
    </location>
</feature>
<evidence type="ECO:0000256" key="1">
    <source>
        <dbReference type="ARBA" id="ARBA00000971"/>
    </source>
</evidence>
<dbReference type="PANTHER" id="PTHR43811">
    <property type="entry name" value="FKBP-TYPE PEPTIDYL-PROLYL CIS-TRANS ISOMERASE FKPA"/>
    <property type="match status" value="1"/>
</dbReference>
<dbReference type="SUPFAM" id="SSF54534">
    <property type="entry name" value="FKBP-like"/>
    <property type="match status" value="1"/>
</dbReference>
<protein>
    <recommendedName>
        <fullName evidence="6">Peptidyl-prolyl cis-trans isomerase</fullName>
        <ecNumber evidence="6">5.2.1.8</ecNumber>
    </recommendedName>
</protein>
<dbReference type="EMBL" id="ABCS01000005">
    <property type="protein sequence ID" value="EDM81107.1"/>
    <property type="molecule type" value="Genomic_DNA"/>
</dbReference>
<sequence length="170" mass="18255">MRFSTLRWLTACRAAVLAALLGVGLSACGADPAPASAYAGEALRVVDEGCEPGNLRDGEDRACVFVEVMAEGEGAEVAKGEWVRVHYVVEAVKPGKSSGKVLDSSHDGKALYFKAGESNDVIDGMHRGVMGMKVGERRRFLVPPKLGYRGRKMPGMDGEDNLLFMVERVP</sequence>
<dbReference type="AlphaFoldDB" id="A6FYV2"/>
<keyword evidence="10" id="KW-1185">Reference proteome</keyword>